<dbReference type="Gene3D" id="1.10.510.10">
    <property type="entry name" value="Transferase(Phosphotransferase) domain 1"/>
    <property type="match status" value="1"/>
</dbReference>
<proteinExistence type="inferred from homology"/>
<protein>
    <submittedName>
        <fullName evidence="9">Kinase-like protein</fullName>
    </submittedName>
</protein>
<dbReference type="OrthoDB" id="289250at2759"/>
<evidence type="ECO:0000256" key="3">
    <source>
        <dbReference type="ARBA" id="ARBA00022679"/>
    </source>
</evidence>
<keyword evidence="6" id="KW-0067">ATP-binding</keyword>
<feature type="compositionally biased region" description="Low complexity" evidence="7">
    <location>
        <begin position="87"/>
        <end position="104"/>
    </location>
</feature>
<keyword evidence="2" id="KW-0723">Serine/threonine-protein kinase</keyword>
<feature type="compositionally biased region" description="Polar residues" evidence="7">
    <location>
        <begin position="7"/>
        <end position="23"/>
    </location>
</feature>
<organism evidence="9 10">
    <name type="scientific">Daedalea quercina L-15889</name>
    <dbReference type="NCBI Taxonomy" id="1314783"/>
    <lineage>
        <taxon>Eukaryota</taxon>
        <taxon>Fungi</taxon>
        <taxon>Dikarya</taxon>
        <taxon>Basidiomycota</taxon>
        <taxon>Agaricomycotina</taxon>
        <taxon>Agaricomycetes</taxon>
        <taxon>Polyporales</taxon>
        <taxon>Fomitopsis</taxon>
    </lineage>
</organism>
<dbReference type="GO" id="GO:0005737">
    <property type="term" value="C:cytoplasm"/>
    <property type="evidence" value="ECO:0007669"/>
    <property type="project" value="TreeGrafter"/>
</dbReference>
<feature type="compositionally biased region" description="Basic and acidic residues" evidence="7">
    <location>
        <begin position="367"/>
        <end position="378"/>
    </location>
</feature>
<dbReference type="EMBL" id="KV429034">
    <property type="protein sequence ID" value="KZT74034.1"/>
    <property type="molecule type" value="Genomic_DNA"/>
</dbReference>
<gene>
    <name evidence="9" type="ORF">DAEQUDRAFT_761494</name>
</gene>
<dbReference type="AlphaFoldDB" id="A0A165TVZ9"/>
<keyword evidence="10" id="KW-1185">Reference proteome</keyword>
<dbReference type="PROSITE" id="PS00108">
    <property type="entry name" value="PROTEIN_KINASE_ST"/>
    <property type="match status" value="1"/>
</dbReference>
<feature type="region of interest" description="Disordered" evidence="7">
    <location>
        <begin position="337"/>
        <end position="378"/>
    </location>
</feature>
<dbReference type="GO" id="GO:0005524">
    <property type="term" value="F:ATP binding"/>
    <property type="evidence" value="ECO:0007669"/>
    <property type="project" value="UniProtKB-KW"/>
</dbReference>
<keyword evidence="4" id="KW-0547">Nucleotide-binding</keyword>
<sequence>MLASWSGHLSPSPSTDSNSTRYSHLSLLSSASSISSPATAPSPLPSPSPSIASIGNKTHAFFGSPWEGSPTPMPPPSLHKGSLKSKASMGSITSQSSSSASASSDNGHGVQPDETPRMPQETPRIEQRVVPKRSLNEEFFGPSALPTPHPTSARLLTSSTSSRESSYSPPSTSRTLPSVAIHRLFPSRRHHASEDNEPPGLSPPSSTRRRDFVRLDTDATPAGPSYADAFTWSPAVAQFPKVQPDSPNMPTPLPHSSDRERTSYISSERDTKPLPPVPPLSVRPEPVVLEQGTVLRCTSLSLRLERVLGQGAFSSVWLARDIEGQVGVLELSRKTSLLRSKSQKRGRRLEGTRPKASGPVPMRREKRVNVHEREGSDESVMLRDADATARIEDGPVARQQEGRLVAVKMTERTLCEKDSRSRVSFVREVEILRHIAHPSIVSYVHSFSTPAHHCLVLEYVGGGELFDLIDNPESHARLDEPLLRRMFGELCKAVGWMHGVGLVHRDIKLENILLTTSPFILPLPAPPASLIKLSDFGLSRFIDPAQPLLTTLCGSESYAAPELVTGRPYDGRETDAWACGVVLYALAARRLPFDRVMSREREAGHDGEARNPAANSKAERRALLMRIAKGEYAWPEDDAASEFARSAGVRRVVDRLLVRNPAKRAKIIDLWEDEWMRGEGAPLVRQGVVQGRDGEPGGAPADSDAMPASTKVVSTESDVDADVEDDDDGLIVDEQDIGPGSVAHQEH</sequence>
<dbReference type="STRING" id="1314783.A0A165TVZ9"/>
<feature type="compositionally biased region" description="Low complexity" evidence="7">
    <location>
        <begin position="151"/>
        <end position="178"/>
    </location>
</feature>
<evidence type="ECO:0000256" key="2">
    <source>
        <dbReference type="ARBA" id="ARBA00022527"/>
    </source>
</evidence>
<feature type="region of interest" description="Disordered" evidence="7">
    <location>
        <begin position="688"/>
        <end position="747"/>
    </location>
</feature>
<dbReference type="Proteomes" id="UP000076727">
    <property type="component" value="Unassembled WGS sequence"/>
</dbReference>
<dbReference type="InterPro" id="IPR011009">
    <property type="entry name" value="Kinase-like_dom_sf"/>
</dbReference>
<feature type="compositionally biased region" description="Basic and acidic residues" evidence="7">
    <location>
        <begin position="256"/>
        <end position="272"/>
    </location>
</feature>
<dbReference type="PROSITE" id="PS50011">
    <property type="entry name" value="PROTEIN_KINASE_DOM"/>
    <property type="match status" value="1"/>
</dbReference>
<keyword evidence="3" id="KW-0808">Transferase</keyword>
<dbReference type="InterPro" id="IPR000719">
    <property type="entry name" value="Prot_kinase_dom"/>
</dbReference>
<accession>A0A165TVZ9</accession>
<feature type="region of interest" description="Disordered" evidence="7">
    <location>
        <begin position="1"/>
        <end position="209"/>
    </location>
</feature>
<dbReference type="PANTHER" id="PTHR24346">
    <property type="entry name" value="MAP/MICROTUBULE AFFINITY-REGULATING KINASE"/>
    <property type="match status" value="1"/>
</dbReference>
<dbReference type="SUPFAM" id="SSF56112">
    <property type="entry name" value="Protein kinase-like (PK-like)"/>
    <property type="match status" value="1"/>
</dbReference>
<feature type="region of interest" description="Disordered" evidence="7">
    <location>
        <begin position="239"/>
        <end position="279"/>
    </location>
</feature>
<feature type="compositionally biased region" description="Acidic residues" evidence="7">
    <location>
        <begin position="717"/>
        <end position="736"/>
    </location>
</feature>
<evidence type="ECO:0000313" key="9">
    <source>
        <dbReference type="EMBL" id="KZT74034.1"/>
    </source>
</evidence>
<dbReference type="InterPro" id="IPR008271">
    <property type="entry name" value="Ser/Thr_kinase_AS"/>
</dbReference>
<dbReference type="Pfam" id="PF00069">
    <property type="entry name" value="Pkinase"/>
    <property type="match status" value="1"/>
</dbReference>
<evidence type="ECO:0000313" key="10">
    <source>
        <dbReference type="Proteomes" id="UP000076727"/>
    </source>
</evidence>
<keyword evidence="5 9" id="KW-0418">Kinase</keyword>
<feature type="domain" description="Protein kinase" evidence="8">
    <location>
        <begin position="302"/>
        <end position="676"/>
    </location>
</feature>
<evidence type="ECO:0000259" key="8">
    <source>
        <dbReference type="PROSITE" id="PS50011"/>
    </source>
</evidence>
<dbReference type="GO" id="GO:0004674">
    <property type="term" value="F:protein serine/threonine kinase activity"/>
    <property type="evidence" value="ECO:0007669"/>
    <property type="project" value="UniProtKB-KW"/>
</dbReference>
<dbReference type="PANTHER" id="PTHR24346:SF82">
    <property type="entry name" value="KP78A-RELATED"/>
    <property type="match status" value="1"/>
</dbReference>
<feature type="compositionally biased region" description="Low complexity" evidence="7">
    <location>
        <begin position="25"/>
        <end position="39"/>
    </location>
</feature>
<reference evidence="9 10" key="1">
    <citation type="journal article" date="2016" name="Mol. Biol. Evol.">
        <title>Comparative Genomics of Early-Diverging Mushroom-Forming Fungi Provides Insights into the Origins of Lignocellulose Decay Capabilities.</title>
        <authorList>
            <person name="Nagy L.G."/>
            <person name="Riley R."/>
            <person name="Tritt A."/>
            <person name="Adam C."/>
            <person name="Daum C."/>
            <person name="Floudas D."/>
            <person name="Sun H."/>
            <person name="Yadav J.S."/>
            <person name="Pangilinan J."/>
            <person name="Larsson K.H."/>
            <person name="Matsuura K."/>
            <person name="Barry K."/>
            <person name="Labutti K."/>
            <person name="Kuo R."/>
            <person name="Ohm R.A."/>
            <person name="Bhattacharya S.S."/>
            <person name="Shirouzu T."/>
            <person name="Yoshinaga Y."/>
            <person name="Martin F.M."/>
            <person name="Grigoriev I.V."/>
            <person name="Hibbett D.S."/>
        </authorList>
    </citation>
    <scope>NUCLEOTIDE SEQUENCE [LARGE SCALE GENOMIC DNA]</scope>
    <source>
        <strain evidence="9 10">L-15889</strain>
    </source>
</reference>
<comment type="similarity">
    <text evidence="1">Belongs to the protein kinase superfamily. CAMK Ser/Thr protein kinase family. NIM1 subfamily.</text>
</comment>
<evidence type="ECO:0000256" key="5">
    <source>
        <dbReference type="ARBA" id="ARBA00022777"/>
    </source>
</evidence>
<dbReference type="GO" id="GO:0035556">
    <property type="term" value="P:intracellular signal transduction"/>
    <property type="evidence" value="ECO:0007669"/>
    <property type="project" value="TreeGrafter"/>
</dbReference>
<evidence type="ECO:0000256" key="6">
    <source>
        <dbReference type="ARBA" id="ARBA00022840"/>
    </source>
</evidence>
<dbReference type="SMART" id="SM00220">
    <property type="entry name" value="S_TKc"/>
    <property type="match status" value="1"/>
</dbReference>
<name>A0A165TVZ9_9APHY</name>
<evidence type="ECO:0000256" key="7">
    <source>
        <dbReference type="SAM" id="MobiDB-lite"/>
    </source>
</evidence>
<evidence type="ECO:0000256" key="4">
    <source>
        <dbReference type="ARBA" id="ARBA00022741"/>
    </source>
</evidence>
<evidence type="ECO:0000256" key="1">
    <source>
        <dbReference type="ARBA" id="ARBA00010791"/>
    </source>
</evidence>